<keyword evidence="1" id="KW-1133">Transmembrane helix</keyword>
<feature type="transmembrane region" description="Helical" evidence="1">
    <location>
        <begin position="76"/>
        <end position="92"/>
    </location>
</feature>
<dbReference type="AlphaFoldDB" id="A0A922I9R0"/>
<protein>
    <submittedName>
        <fullName evidence="2">Uncharacterized protein</fullName>
    </submittedName>
</protein>
<evidence type="ECO:0000256" key="1">
    <source>
        <dbReference type="SAM" id="Phobius"/>
    </source>
</evidence>
<accession>A0A922I9R0</accession>
<feature type="transmembrane region" description="Helical" evidence="1">
    <location>
        <begin position="264"/>
        <end position="283"/>
    </location>
</feature>
<feature type="transmembrane region" description="Helical" evidence="1">
    <location>
        <begin position="342"/>
        <end position="365"/>
    </location>
</feature>
<feature type="transmembrane region" description="Helical" evidence="1">
    <location>
        <begin position="771"/>
        <end position="793"/>
    </location>
</feature>
<keyword evidence="1" id="KW-0472">Membrane</keyword>
<organism evidence="2 3">
    <name type="scientific">Dermatophagoides farinae</name>
    <name type="common">American house dust mite</name>
    <dbReference type="NCBI Taxonomy" id="6954"/>
    <lineage>
        <taxon>Eukaryota</taxon>
        <taxon>Metazoa</taxon>
        <taxon>Ecdysozoa</taxon>
        <taxon>Arthropoda</taxon>
        <taxon>Chelicerata</taxon>
        <taxon>Arachnida</taxon>
        <taxon>Acari</taxon>
        <taxon>Acariformes</taxon>
        <taxon>Sarcoptiformes</taxon>
        <taxon>Astigmata</taxon>
        <taxon>Psoroptidia</taxon>
        <taxon>Analgoidea</taxon>
        <taxon>Pyroglyphidae</taxon>
        <taxon>Dermatophagoidinae</taxon>
        <taxon>Dermatophagoides</taxon>
    </lineage>
</organism>
<feature type="transmembrane region" description="Helical" evidence="1">
    <location>
        <begin position="239"/>
        <end position="258"/>
    </location>
</feature>
<feature type="transmembrane region" description="Helical" evidence="1">
    <location>
        <begin position="875"/>
        <end position="898"/>
    </location>
</feature>
<feature type="transmembrane region" description="Helical" evidence="1">
    <location>
        <begin position="805"/>
        <end position="826"/>
    </location>
</feature>
<dbReference type="Proteomes" id="UP000790347">
    <property type="component" value="Unassembled WGS sequence"/>
</dbReference>
<evidence type="ECO:0000313" key="3">
    <source>
        <dbReference type="Proteomes" id="UP000790347"/>
    </source>
</evidence>
<feature type="transmembrane region" description="Helical" evidence="1">
    <location>
        <begin position="668"/>
        <end position="687"/>
    </location>
</feature>
<comment type="caution">
    <text evidence="2">The sequence shown here is derived from an EMBL/GenBank/DDBJ whole genome shotgun (WGS) entry which is preliminary data.</text>
</comment>
<gene>
    <name evidence="2" type="ORF">DERF_001996</name>
</gene>
<feature type="transmembrane region" description="Helical" evidence="1">
    <location>
        <begin position="526"/>
        <end position="546"/>
    </location>
</feature>
<proteinExistence type="predicted"/>
<reference evidence="2" key="2">
    <citation type="journal article" date="2022" name="Res Sq">
        <title>Comparative Genomics Reveals Insights into the Divergent Evolution of Astigmatic Mites and Household Pest Adaptations.</title>
        <authorList>
            <person name="Xiong Q."/>
            <person name="Wan A.T.-Y."/>
            <person name="Liu X.-Y."/>
            <person name="Fung C.S.-H."/>
            <person name="Xiao X."/>
            <person name="Malainual N."/>
            <person name="Hou J."/>
            <person name="Wang L."/>
            <person name="Wang M."/>
            <person name="Yang K."/>
            <person name="Cui Y."/>
            <person name="Leung E."/>
            <person name="Nong W."/>
            <person name="Shin S.-K."/>
            <person name="Au S."/>
            <person name="Jeong K.Y."/>
            <person name="Chew F.T."/>
            <person name="Hui J."/>
            <person name="Leung T.F."/>
            <person name="Tungtrongchitr A."/>
            <person name="Zhong N."/>
            <person name="Liu Z."/>
            <person name="Tsui S."/>
        </authorList>
    </citation>
    <scope>NUCLEOTIDE SEQUENCE</scope>
    <source>
        <strain evidence="2">Derf</strain>
        <tissue evidence="2">Whole organism</tissue>
    </source>
</reference>
<feature type="transmembrane region" description="Helical" evidence="1">
    <location>
        <begin position="377"/>
        <end position="399"/>
    </location>
</feature>
<keyword evidence="3" id="KW-1185">Reference proteome</keyword>
<sequence length="907" mass="107894">MNFSGICHDELKFIVEKNGDRQYRRKCRLDSCVFYIIITRLVSCIISYAIDSTPSDSRLWQIDPYSINIYVDHKHLYINFMILILMIVLILFRAQLSLYNQPNVLSVSFQLPYDLIVINRQQYNQCLLSEEELRDKIDAKLANFHENIDRNNFKRWFYRHLIILQLWFKLENVDHKRLASFAKFNTLATMSMNCRQKLIITQTILEKCFRFFKIAYGPLTLQIFFHSYENLYQPFKIYLWNRLLLFIGEMFLIIYFVWLILRFIFFISTLQLLIVTYVICQIAEMKHRLRKIETNFSKKIDYLFIPTIRGRCLPIKMIQQLCVIHREHLRLSIYYCKSFQEVWGSFFFVFIAFSIPIHVMSLVSLRSMSNDSHHLRLQVYITFFVHSLTLIAALSTLAIQTSLLHSVSKYLPAIIPEIKYTRFKLRFGNWFDRLTNGKKYGPSFEPIGTITGHTVLNPSKAVTNVEKNGDRQYRRKCRLDSCVFYIIITRLVSCIISYAIDSTPSDSRLWQMDPYSLNIYVDHKHLYINFMILILMLVLIAFRAHVSLYNQPNVLSVSFQLLYDLIVINRQQYNQCLLSEEKLRDKIDAKLADFHENIDRNNFKRWFYRHLIIFKLCDMSMNCRQKLIITQTILEKCFRFIKIAYGPLTLQISFHSYENLYQPFKIYLWNRLLLFIGEMFLIIYFVWLLLRFIIFISTLQLLIFTYVICTIAEMKHQLRNIATNFSMKIDYLFIPTIRGRCLPIKMIQQLCVIHCEHLRLSIYFCKSFQEVWGPFFFIFIAFSIPIHVMSLVSLRSLSNNSELRLQVYIVFIIHSLILTIGLGILAIQTSLLHSVDKYLPAIIPVIKHTGLKLRYENWFERLMNGKKYGPSFEPIGTITGQTLLNLLFIYVGMLFFILKHIETFMNK</sequence>
<feature type="transmembrane region" description="Helical" evidence="1">
    <location>
        <begin position="482"/>
        <end position="500"/>
    </location>
</feature>
<feature type="transmembrane region" description="Helical" evidence="1">
    <location>
        <begin position="32"/>
        <end position="50"/>
    </location>
</feature>
<dbReference type="EMBL" id="ASGP02000001">
    <property type="protein sequence ID" value="KAH9528022.1"/>
    <property type="molecule type" value="Genomic_DNA"/>
</dbReference>
<evidence type="ECO:0000313" key="2">
    <source>
        <dbReference type="EMBL" id="KAH9528022.1"/>
    </source>
</evidence>
<name>A0A922I9R0_DERFA</name>
<reference evidence="2" key="1">
    <citation type="submission" date="2013-05" db="EMBL/GenBank/DDBJ databases">
        <authorList>
            <person name="Yim A.K.Y."/>
            <person name="Chan T.F."/>
            <person name="Ji K.M."/>
            <person name="Liu X.Y."/>
            <person name="Zhou J.W."/>
            <person name="Li R.Q."/>
            <person name="Yang K.Y."/>
            <person name="Li J."/>
            <person name="Li M."/>
            <person name="Law P.T.W."/>
            <person name="Wu Y.L."/>
            <person name="Cai Z.L."/>
            <person name="Qin H."/>
            <person name="Bao Y."/>
            <person name="Leung R.K.K."/>
            <person name="Ng P.K.S."/>
            <person name="Zou J."/>
            <person name="Zhong X.J."/>
            <person name="Ran P.X."/>
            <person name="Zhong N.S."/>
            <person name="Liu Z.G."/>
            <person name="Tsui S.K.W."/>
        </authorList>
    </citation>
    <scope>NUCLEOTIDE SEQUENCE</scope>
    <source>
        <strain evidence="2">Derf</strain>
        <tissue evidence="2">Whole organism</tissue>
    </source>
</reference>
<keyword evidence="1" id="KW-0812">Transmembrane</keyword>